<dbReference type="Proteomes" id="UP000018958">
    <property type="component" value="Unassembled WGS sequence"/>
</dbReference>
<proteinExistence type="predicted"/>
<sequence length="41" mass="4811">MGSRSWHTRPFTIRVVIALTNLSDEYIKWLAETSDGVFRKE</sequence>
<evidence type="ECO:0000313" key="1">
    <source>
        <dbReference type="EMBL" id="ETP18145.1"/>
    </source>
</evidence>
<gene>
    <name evidence="1" type="ORF">F441_07595</name>
</gene>
<name>W2X5M8_PHYNI</name>
<dbReference type="AlphaFoldDB" id="W2X5M8"/>
<reference evidence="1 2" key="1">
    <citation type="submission" date="2013-11" db="EMBL/GenBank/DDBJ databases">
        <title>The Genome Sequence of Phytophthora parasitica CJ01A1.</title>
        <authorList>
            <consortium name="The Broad Institute Genomics Platform"/>
            <person name="Russ C."/>
            <person name="Tyler B."/>
            <person name="Panabieres F."/>
            <person name="Shan W."/>
            <person name="Tripathy S."/>
            <person name="Grunwald N."/>
            <person name="Machado M."/>
            <person name="Johnson C.S."/>
            <person name="Walker B."/>
            <person name="Young S.K."/>
            <person name="Zeng Q."/>
            <person name="Gargeya S."/>
            <person name="Fitzgerald M."/>
            <person name="Haas B."/>
            <person name="Abouelleil A."/>
            <person name="Allen A.W."/>
            <person name="Alvarado L."/>
            <person name="Arachchi H.M."/>
            <person name="Berlin A.M."/>
            <person name="Chapman S.B."/>
            <person name="Gainer-Dewar J."/>
            <person name="Goldberg J."/>
            <person name="Griggs A."/>
            <person name="Gujja S."/>
            <person name="Hansen M."/>
            <person name="Howarth C."/>
            <person name="Imamovic A."/>
            <person name="Ireland A."/>
            <person name="Larimer J."/>
            <person name="McCowan C."/>
            <person name="Murphy C."/>
            <person name="Pearson M."/>
            <person name="Poon T.W."/>
            <person name="Priest M."/>
            <person name="Roberts A."/>
            <person name="Saif S."/>
            <person name="Shea T."/>
            <person name="Sisk P."/>
            <person name="Sykes S."/>
            <person name="Wortman J."/>
            <person name="Nusbaum C."/>
            <person name="Birren B."/>
        </authorList>
    </citation>
    <scope>NUCLEOTIDE SEQUENCE [LARGE SCALE GENOMIC DNA]</scope>
    <source>
        <strain evidence="1 2">CJ01A1</strain>
    </source>
</reference>
<organism evidence="1 2">
    <name type="scientific">Phytophthora nicotianae CJ01A1</name>
    <dbReference type="NCBI Taxonomy" id="1317063"/>
    <lineage>
        <taxon>Eukaryota</taxon>
        <taxon>Sar</taxon>
        <taxon>Stramenopiles</taxon>
        <taxon>Oomycota</taxon>
        <taxon>Peronosporomycetes</taxon>
        <taxon>Peronosporales</taxon>
        <taxon>Peronosporaceae</taxon>
        <taxon>Phytophthora</taxon>
    </lineage>
</organism>
<accession>W2X5M8</accession>
<comment type="caution">
    <text evidence="1">The sequence shown here is derived from an EMBL/GenBank/DDBJ whole genome shotgun (WGS) entry which is preliminary data.</text>
</comment>
<dbReference type="EMBL" id="ANIX01001554">
    <property type="protein sequence ID" value="ETP18145.1"/>
    <property type="molecule type" value="Genomic_DNA"/>
</dbReference>
<protein>
    <submittedName>
        <fullName evidence="1">Uncharacterized protein</fullName>
    </submittedName>
</protein>
<evidence type="ECO:0000313" key="2">
    <source>
        <dbReference type="Proteomes" id="UP000018958"/>
    </source>
</evidence>